<evidence type="ECO:0000313" key="1">
    <source>
        <dbReference type="EMBL" id="DAE08237.1"/>
    </source>
</evidence>
<organism evidence="1">
    <name type="scientific">Siphoviridae sp. ctrgQ8</name>
    <dbReference type="NCBI Taxonomy" id="2825689"/>
    <lineage>
        <taxon>Viruses</taxon>
        <taxon>Duplodnaviria</taxon>
        <taxon>Heunggongvirae</taxon>
        <taxon>Uroviricota</taxon>
        <taxon>Caudoviricetes</taxon>
    </lineage>
</organism>
<proteinExistence type="predicted"/>
<name>A0A8S5PNY3_9CAUD</name>
<protein>
    <submittedName>
        <fullName evidence="1">Uncharacterized protein</fullName>
    </submittedName>
</protein>
<dbReference type="EMBL" id="BK015466">
    <property type="protein sequence ID" value="DAE08237.1"/>
    <property type="molecule type" value="Genomic_DNA"/>
</dbReference>
<reference evidence="1" key="1">
    <citation type="journal article" date="2021" name="Proc. Natl. Acad. Sci. U.S.A.">
        <title>A Catalog of Tens of Thousands of Viruses from Human Metagenomes Reveals Hidden Associations with Chronic Diseases.</title>
        <authorList>
            <person name="Tisza M.J."/>
            <person name="Buck C.B."/>
        </authorList>
    </citation>
    <scope>NUCLEOTIDE SEQUENCE</scope>
    <source>
        <strain evidence="1">CtrgQ8</strain>
    </source>
</reference>
<accession>A0A8S5PNY3</accession>
<sequence length="36" mass="4578">MEQFWCEQNHGFYRDSHFYIRLQPFFIGYECKTNEL</sequence>